<keyword evidence="1 2" id="KW-0808">Transferase</keyword>
<organism evidence="2 3">
    <name type="scientific">Rhodococcus jostii</name>
    <dbReference type="NCBI Taxonomy" id="132919"/>
    <lineage>
        <taxon>Bacteria</taxon>
        <taxon>Bacillati</taxon>
        <taxon>Actinomycetota</taxon>
        <taxon>Actinomycetes</taxon>
        <taxon>Mycobacteriales</taxon>
        <taxon>Nocardiaceae</taxon>
        <taxon>Rhodococcus</taxon>
    </lineage>
</organism>
<dbReference type="OrthoDB" id="9797653at2"/>
<name>A0A1H5D336_RHOJO</name>
<dbReference type="AlphaFoldDB" id="A0A1H5D336"/>
<dbReference type="EMBL" id="FNTL01000004">
    <property type="protein sequence ID" value="SED73262.1"/>
    <property type="molecule type" value="Genomic_DNA"/>
</dbReference>
<dbReference type="InterPro" id="IPR003673">
    <property type="entry name" value="CoA-Trfase_fam_III"/>
</dbReference>
<dbReference type="RefSeq" id="WP_073367459.1">
    <property type="nucleotide sequence ID" value="NZ_FNTL01000004.1"/>
</dbReference>
<dbReference type="PANTHER" id="PTHR48207">
    <property type="entry name" value="SUCCINATE--HYDROXYMETHYLGLUTARATE COA-TRANSFERASE"/>
    <property type="match status" value="1"/>
</dbReference>
<dbReference type="SUPFAM" id="SSF89796">
    <property type="entry name" value="CoA-transferase family III (CaiB/BaiF)"/>
    <property type="match status" value="1"/>
</dbReference>
<dbReference type="InterPro" id="IPR050483">
    <property type="entry name" value="CoA-transferase_III_domain"/>
</dbReference>
<evidence type="ECO:0000313" key="2">
    <source>
        <dbReference type="EMBL" id="SED73262.1"/>
    </source>
</evidence>
<dbReference type="Proteomes" id="UP000183407">
    <property type="component" value="Unassembled WGS sequence"/>
</dbReference>
<dbReference type="Pfam" id="PF02515">
    <property type="entry name" value="CoA_transf_3"/>
    <property type="match status" value="1"/>
</dbReference>
<gene>
    <name evidence="2" type="ORF">SAMN04490220_5363</name>
</gene>
<sequence>MNDVTTGPLDGITVLELGNFIAAPFATRLLADFGAEVIKIERPDGGDELRGWRRSKGTTSMMYRTIARNKRSVTIDLKSSEGQQLVLDLAAEVDVVIENFRPGTLERWNIGPEQLQAANPDIVVVRISGYGQNGPYAQRAGFGGVAEAFGGLRYVTGYPDREPVRSAAPLGDTLAGLYGAVSALIMLLAKARSGDHQQPKVADVALYESVFMAMESLTADYDAYGMVRERTAGNLPGVVPSGSYPCADGSVLIAGNASGVFIRLMNSVGRPDLATDPDLVDGTKRYLREVELDEAIVSWTTTKSTKEVVAELSDAGIPVSEVFDAARIVSDEHYLARGMVRSFAVDVADGHPEKVRFPGVVPQFDGEATEVGWLGPDLGADTESVLSRKLGLTPDRLHALRTAGVI</sequence>
<dbReference type="Gene3D" id="3.30.1540.10">
    <property type="entry name" value="formyl-coa transferase, domain 3"/>
    <property type="match status" value="1"/>
</dbReference>
<proteinExistence type="predicted"/>
<accession>A0A1H5D336</accession>
<dbReference type="GO" id="GO:0008410">
    <property type="term" value="F:CoA-transferase activity"/>
    <property type="evidence" value="ECO:0007669"/>
    <property type="project" value="TreeGrafter"/>
</dbReference>
<dbReference type="InterPro" id="IPR023606">
    <property type="entry name" value="CoA-Trfase_III_dom_1_sf"/>
</dbReference>
<evidence type="ECO:0000256" key="1">
    <source>
        <dbReference type="ARBA" id="ARBA00022679"/>
    </source>
</evidence>
<protein>
    <submittedName>
        <fullName evidence="2">Formyl-CoA transferase</fullName>
    </submittedName>
</protein>
<dbReference type="InterPro" id="IPR044855">
    <property type="entry name" value="CoA-Trfase_III_dom3_sf"/>
</dbReference>
<dbReference type="PANTHER" id="PTHR48207:SF3">
    <property type="entry name" value="SUCCINATE--HYDROXYMETHYLGLUTARATE COA-TRANSFERASE"/>
    <property type="match status" value="1"/>
</dbReference>
<dbReference type="Gene3D" id="3.40.50.10540">
    <property type="entry name" value="Crotonobetainyl-coa:carnitine coa-transferase, domain 1"/>
    <property type="match status" value="1"/>
</dbReference>
<evidence type="ECO:0000313" key="3">
    <source>
        <dbReference type="Proteomes" id="UP000183407"/>
    </source>
</evidence>
<reference evidence="3" key="1">
    <citation type="submission" date="2016-10" db="EMBL/GenBank/DDBJ databases">
        <authorList>
            <person name="Varghese N."/>
        </authorList>
    </citation>
    <scope>NUCLEOTIDE SEQUENCE [LARGE SCALE GENOMIC DNA]</scope>
    <source>
        <strain evidence="3">DSM 44719</strain>
    </source>
</reference>